<comment type="function">
    <text evidence="7">Catalyzes the synthesis of 5,6-dihydrouridine (D), a modified base found in the D-loop of most tRNAs, via the reduction of the C5-C6 double bond in target uridines.</text>
</comment>
<keyword evidence="2 7" id="KW-0285">Flavoprotein</keyword>
<dbReference type="PATRIC" id="fig|245018.3.peg.2799"/>
<evidence type="ECO:0000256" key="2">
    <source>
        <dbReference type="ARBA" id="ARBA00022630"/>
    </source>
</evidence>
<keyword evidence="4 7" id="KW-0819">tRNA processing</keyword>
<proteinExistence type="inferred from homology"/>
<dbReference type="GO" id="GO:0003723">
    <property type="term" value="F:RNA binding"/>
    <property type="evidence" value="ECO:0007669"/>
    <property type="project" value="TreeGrafter"/>
</dbReference>
<evidence type="ECO:0000313" key="12">
    <source>
        <dbReference type="EMBL" id="CUM98161.1"/>
    </source>
</evidence>
<feature type="binding site" evidence="9">
    <location>
        <begin position="218"/>
        <end position="219"/>
    </location>
    <ligand>
        <name>FMN</name>
        <dbReference type="ChEBI" id="CHEBI:58210"/>
    </ligand>
</feature>
<keyword evidence="6 7" id="KW-0560">Oxidoreductase</keyword>
<name>D4MVD4_ANAHA</name>
<dbReference type="PANTHER" id="PTHR45846:SF1">
    <property type="entry name" value="TRNA-DIHYDROURIDINE(47) SYNTHASE [NAD(P)(+)]-LIKE"/>
    <property type="match status" value="1"/>
</dbReference>
<comment type="similarity">
    <text evidence="7">Belongs to the dus family.</text>
</comment>
<dbReference type="EC" id="1.3.1.-" evidence="7"/>
<dbReference type="EMBL" id="FP929061">
    <property type="protein sequence ID" value="CBL39350.1"/>
    <property type="molecule type" value="Genomic_DNA"/>
</dbReference>
<dbReference type="EMBL" id="CYXT01000013">
    <property type="protein sequence ID" value="CUM98161.1"/>
    <property type="molecule type" value="Genomic_DNA"/>
</dbReference>
<dbReference type="STRING" id="649756.ERS852387_00685"/>
<reference evidence="11 14" key="1">
    <citation type="submission" date="2010-03" db="EMBL/GenBank/DDBJ databases">
        <title>The genome sequence of Clostridiales sp. SSC/2.</title>
        <authorList>
            <consortium name="metaHIT consortium -- http://www.metahit.eu/"/>
            <person name="Pajon A."/>
            <person name="Turner K."/>
            <person name="Parkhill J."/>
            <person name="Duncan S."/>
            <person name="Flint H."/>
        </authorList>
    </citation>
    <scope>NUCLEOTIDE SEQUENCE [LARGE SCALE GENOMIC DNA]</scope>
    <source>
        <strain evidence="11 14">SSC/2</strain>
    </source>
</reference>
<dbReference type="PANTHER" id="PTHR45846">
    <property type="entry name" value="TRNA-DIHYDROURIDINE(47) SYNTHASE [NAD(P)(+)]-LIKE"/>
    <property type="match status" value="1"/>
</dbReference>
<dbReference type="EMBL" id="JAAITB010000011">
    <property type="protein sequence ID" value="NSJ79226.1"/>
    <property type="molecule type" value="Genomic_DNA"/>
</dbReference>
<evidence type="ECO:0000256" key="1">
    <source>
        <dbReference type="ARBA" id="ARBA00001917"/>
    </source>
</evidence>
<dbReference type="PROSITE" id="PS01136">
    <property type="entry name" value="UPF0034"/>
    <property type="match status" value="1"/>
</dbReference>
<evidence type="ECO:0000313" key="14">
    <source>
        <dbReference type="Proteomes" id="UP000008960"/>
    </source>
</evidence>
<dbReference type="InterPro" id="IPR035587">
    <property type="entry name" value="DUS-like_FMN-bd"/>
</dbReference>
<dbReference type="InterPro" id="IPR001269">
    <property type="entry name" value="DUS_fam"/>
</dbReference>
<evidence type="ECO:0000256" key="6">
    <source>
        <dbReference type="ARBA" id="ARBA00023002"/>
    </source>
</evidence>
<feature type="binding site" evidence="9">
    <location>
        <position position="133"/>
    </location>
    <ligand>
        <name>FMN</name>
        <dbReference type="ChEBI" id="CHEBI:58210"/>
    </ligand>
</feature>
<dbReference type="SUPFAM" id="SSF51395">
    <property type="entry name" value="FMN-linked oxidoreductases"/>
    <property type="match status" value="1"/>
</dbReference>
<evidence type="ECO:0000256" key="4">
    <source>
        <dbReference type="ARBA" id="ARBA00022694"/>
    </source>
</evidence>
<dbReference type="Proteomes" id="UP001644750">
    <property type="component" value="Unassembled WGS sequence"/>
</dbReference>
<dbReference type="InterPro" id="IPR013785">
    <property type="entry name" value="Aldolase_TIM"/>
</dbReference>
<evidence type="ECO:0000256" key="7">
    <source>
        <dbReference type="PIRNR" id="PIRNR006621"/>
    </source>
</evidence>
<protein>
    <recommendedName>
        <fullName evidence="7">tRNA-dihydrouridine synthase</fullName>
        <ecNumber evidence="7">1.3.1.-</ecNumber>
    </recommendedName>
</protein>
<gene>
    <name evidence="12" type="primary">dus_1</name>
    <name evidence="11" type="ORF">CL2_25090</name>
    <name evidence="12" type="ORF">ERS852425_01837</name>
    <name evidence="13" type="ORF">G5A72_06410</name>
</gene>
<dbReference type="GO" id="GO:0017150">
    <property type="term" value="F:tRNA dihydrouridine synthase activity"/>
    <property type="evidence" value="ECO:0007669"/>
    <property type="project" value="InterPro"/>
</dbReference>
<feature type="domain" description="DUS-like FMN-binding" evidence="10">
    <location>
        <begin position="5"/>
        <end position="305"/>
    </location>
</feature>
<evidence type="ECO:0000256" key="9">
    <source>
        <dbReference type="PIRSR" id="PIRSR006621-2"/>
    </source>
</evidence>
<sequence>MKFYFAPMESITIYLYRNIYEQLFGEIDKYYTPFIMPNGKRTFKTREFQDVLPEHNEGLNIVPQILTKNAQDFIRTAKELKELGYNEVNLNLGCPSRTVVAKQKGSGFLREPEVLDDFLTEIYEALDMKISIKTRIGLREPEEFEEILSIYNRHPVYELTIHPRLQQEFYKGKPHLDIFEYATKHSGNPLCYNGDIVTKQDYDHITDRFKDINAVMIGRGLLRNPALVREIKYGQKLTKRELLKMHDTLYVAYQEYLSGDKNVLYKMKEFWNNAAVMFTNHEKYAKKIRKVQNLKNYEKAVEALFSDQELINEA</sequence>
<dbReference type="AlphaFoldDB" id="D4MVD4"/>
<feature type="active site" description="Proton donor" evidence="8">
    <location>
        <position position="94"/>
    </location>
</feature>
<dbReference type="KEGG" id="bprl:CL2_25090"/>
<dbReference type="Gene3D" id="3.20.20.70">
    <property type="entry name" value="Aldolase class I"/>
    <property type="match status" value="1"/>
</dbReference>
<feature type="binding site" evidence="9">
    <location>
        <position position="162"/>
    </location>
    <ligand>
        <name>FMN</name>
        <dbReference type="ChEBI" id="CHEBI:58210"/>
    </ligand>
</feature>
<reference evidence="11 14" key="2">
    <citation type="submission" date="2010-03" db="EMBL/GenBank/DDBJ databases">
        <authorList>
            <person name="Pajon A."/>
        </authorList>
    </citation>
    <scope>NUCLEOTIDE SEQUENCE [LARGE SCALE GENOMIC DNA]</scope>
    <source>
        <strain evidence="11 14">SSC/2</strain>
    </source>
</reference>
<accession>D4MVD4</accession>
<keyword evidence="5" id="KW-0521">NADP</keyword>
<dbReference type="GO" id="GO:0050660">
    <property type="term" value="F:flavin adenine dinucleotide binding"/>
    <property type="evidence" value="ECO:0007669"/>
    <property type="project" value="InterPro"/>
</dbReference>
<keyword evidence="9" id="KW-0547">Nucleotide-binding</keyword>
<comment type="cofactor">
    <cofactor evidence="1 7 9">
        <name>FMN</name>
        <dbReference type="ChEBI" id="CHEBI:58210"/>
    </cofactor>
</comment>
<dbReference type="CDD" id="cd02801">
    <property type="entry name" value="DUS_like_FMN"/>
    <property type="match status" value="1"/>
</dbReference>
<evidence type="ECO:0000256" key="3">
    <source>
        <dbReference type="ARBA" id="ARBA00022643"/>
    </source>
</evidence>
<reference evidence="13 16" key="4">
    <citation type="journal article" date="2020" name="Cell Host Microbe">
        <title>Functional and Genomic Variation between Human-Derived Isolates of Lachnospiraceae Reveals Inter- and Intra-Species Diversity.</title>
        <authorList>
            <person name="Sorbara M.T."/>
            <person name="Littmann E.R."/>
            <person name="Fontana E."/>
            <person name="Moody T.U."/>
            <person name="Kohout C.E."/>
            <person name="Gjonbalaj M."/>
            <person name="Eaton V."/>
            <person name="Seok R."/>
            <person name="Leiner I.M."/>
            <person name="Pamer E.G."/>
        </authorList>
    </citation>
    <scope>NUCLEOTIDE SEQUENCE [LARGE SCALE GENOMIC DNA]</scope>
    <source>
        <strain evidence="13 16">MSK.14.57</strain>
    </source>
</reference>
<keyword evidence="16" id="KW-1185">Reference proteome</keyword>
<evidence type="ECO:0000256" key="8">
    <source>
        <dbReference type="PIRSR" id="PIRSR006621-1"/>
    </source>
</evidence>
<evidence type="ECO:0000313" key="15">
    <source>
        <dbReference type="Proteomes" id="UP000095598"/>
    </source>
</evidence>
<evidence type="ECO:0000256" key="5">
    <source>
        <dbReference type="ARBA" id="ARBA00022857"/>
    </source>
</evidence>
<dbReference type="PIRSF" id="PIRSF006621">
    <property type="entry name" value="Dus"/>
    <property type="match status" value="1"/>
</dbReference>
<evidence type="ECO:0000259" key="10">
    <source>
        <dbReference type="Pfam" id="PF01207"/>
    </source>
</evidence>
<dbReference type="InterPro" id="IPR018517">
    <property type="entry name" value="tRNA_hU_synthase_CS"/>
</dbReference>
<evidence type="ECO:0000313" key="16">
    <source>
        <dbReference type="Proteomes" id="UP001644750"/>
    </source>
</evidence>
<keyword evidence="3 7" id="KW-0288">FMN</keyword>
<dbReference type="Pfam" id="PF01207">
    <property type="entry name" value="Dus"/>
    <property type="match status" value="1"/>
</dbReference>
<dbReference type="RefSeq" id="WP_008394314.1">
    <property type="nucleotide sequence ID" value="NC_021016.1"/>
</dbReference>
<evidence type="ECO:0000313" key="11">
    <source>
        <dbReference type="EMBL" id="CBL39350.1"/>
    </source>
</evidence>
<evidence type="ECO:0000313" key="13">
    <source>
        <dbReference type="EMBL" id="NSJ79226.1"/>
    </source>
</evidence>
<reference evidence="13" key="5">
    <citation type="submission" date="2020-02" db="EMBL/GenBank/DDBJ databases">
        <authorList>
            <person name="Littmann E."/>
            <person name="Sorbara M."/>
        </authorList>
    </citation>
    <scope>NUCLEOTIDE SEQUENCE</scope>
    <source>
        <strain evidence="13">MSK.14.57</strain>
    </source>
</reference>
<organism evidence="11 14">
    <name type="scientific">Anaerostipes hadrus</name>
    <dbReference type="NCBI Taxonomy" id="649756"/>
    <lineage>
        <taxon>Bacteria</taxon>
        <taxon>Bacillati</taxon>
        <taxon>Bacillota</taxon>
        <taxon>Clostridia</taxon>
        <taxon>Lachnospirales</taxon>
        <taxon>Lachnospiraceae</taxon>
        <taxon>Anaerostipes</taxon>
    </lineage>
</organism>
<reference evidence="12 15" key="3">
    <citation type="submission" date="2015-09" db="EMBL/GenBank/DDBJ databases">
        <authorList>
            <consortium name="Pathogen Informatics"/>
        </authorList>
    </citation>
    <scope>NUCLEOTIDE SEQUENCE [LARGE SCALE GENOMIC DNA]</scope>
    <source>
        <strain evidence="12 15">2789STDY5608868</strain>
    </source>
</reference>
<dbReference type="Proteomes" id="UP000008960">
    <property type="component" value="Chromosome"/>
</dbReference>
<feature type="binding site" evidence="9">
    <location>
        <position position="64"/>
    </location>
    <ligand>
        <name>FMN</name>
        <dbReference type="ChEBI" id="CHEBI:58210"/>
    </ligand>
</feature>
<dbReference type="Proteomes" id="UP000095598">
    <property type="component" value="Unassembled WGS sequence"/>
</dbReference>